<dbReference type="OrthoDB" id="9793162at2"/>
<dbReference type="InterPro" id="IPR005135">
    <property type="entry name" value="Endo/exonuclease/phosphatase"/>
</dbReference>
<proteinExistence type="predicted"/>
<accession>A0A0W0XRZ7</accession>
<keyword evidence="2" id="KW-0540">Nuclease</keyword>
<dbReference type="Gene3D" id="3.60.10.10">
    <property type="entry name" value="Endonuclease/exonuclease/phosphatase"/>
    <property type="match status" value="1"/>
</dbReference>
<dbReference type="Pfam" id="PF03372">
    <property type="entry name" value="Exo_endo_phos"/>
    <property type="match status" value="1"/>
</dbReference>
<dbReference type="GO" id="GO:0004519">
    <property type="term" value="F:endonuclease activity"/>
    <property type="evidence" value="ECO:0007669"/>
    <property type="project" value="UniProtKB-KW"/>
</dbReference>
<dbReference type="PANTHER" id="PTHR14859:SF1">
    <property type="entry name" value="PGAP2-INTERACTING PROTEIN"/>
    <property type="match status" value="1"/>
</dbReference>
<dbReference type="STRING" id="45073.Lqui_2330"/>
<dbReference type="EMBL" id="LNYS01000020">
    <property type="protein sequence ID" value="KTD47404.1"/>
    <property type="molecule type" value="Genomic_DNA"/>
</dbReference>
<gene>
    <name evidence="2" type="ORF">Lqui_2330</name>
</gene>
<organism evidence="2 3">
    <name type="scientific">Legionella quinlivanii</name>
    <dbReference type="NCBI Taxonomy" id="45073"/>
    <lineage>
        <taxon>Bacteria</taxon>
        <taxon>Pseudomonadati</taxon>
        <taxon>Pseudomonadota</taxon>
        <taxon>Gammaproteobacteria</taxon>
        <taxon>Legionellales</taxon>
        <taxon>Legionellaceae</taxon>
        <taxon>Legionella</taxon>
    </lineage>
</organism>
<dbReference type="PATRIC" id="fig|45073.5.peg.2460"/>
<evidence type="ECO:0000313" key="2">
    <source>
        <dbReference type="EMBL" id="KTD47404.1"/>
    </source>
</evidence>
<dbReference type="GO" id="GO:0006506">
    <property type="term" value="P:GPI anchor biosynthetic process"/>
    <property type="evidence" value="ECO:0007669"/>
    <property type="project" value="TreeGrafter"/>
</dbReference>
<keyword evidence="2" id="KW-0255">Endonuclease</keyword>
<keyword evidence="2" id="KW-0269">Exonuclease</keyword>
<feature type="domain" description="Endonuclease/exonuclease/phosphatase" evidence="1">
    <location>
        <begin position="12"/>
        <end position="245"/>
    </location>
</feature>
<reference evidence="2 3" key="1">
    <citation type="submission" date="2015-11" db="EMBL/GenBank/DDBJ databases">
        <title>Genomic analysis of 38 Legionella species identifies large and diverse effector repertoires.</title>
        <authorList>
            <person name="Burstein D."/>
            <person name="Amaro F."/>
            <person name="Zusman T."/>
            <person name="Lifshitz Z."/>
            <person name="Cohen O."/>
            <person name="Gilbert J.A."/>
            <person name="Pupko T."/>
            <person name="Shuman H.A."/>
            <person name="Segal G."/>
        </authorList>
    </citation>
    <scope>NUCLEOTIDE SEQUENCE [LARGE SCALE GENOMIC DNA]</scope>
    <source>
        <strain evidence="2 3">CDC#1442-AUS-E</strain>
    </source>
</reference>
<dbReference type="PANTHER" id="PTHR14859">
    <property type="entry name" value="CALCOFLUOR WHITE HYPERSENSITIVE PROTEIN PRECURSOR"/>
    <property type="match status" value="1"/>
</dbReference>
<dbReference type="InterPro" id="IPR036691">
    <property type="entry name" value="Endo/exonu/phosph_ase_sf"/>
</dbReference>
<dbReference type="SUPFAM" id="SSF56219">
    <property type="entry name" value="DNase I-like"/>
    <property type="match status" value="1"/>
</dbReference>
<keyword evidence="2" id="KW-0378">Hydrolase</keyword>
<dbReference type="GO" id="GO:0004527">
    <property type="term" value="F:exonuclease activity"/>
    <property type="evidence" value="ECO:0007669"/>
    <property type="project" value="UniProtKB-KW"/>
</dbReference>
<comment type="caution">
    <text evidence="2">The sequence shown here is derived from an EMBL/GenBank/DDBJ whole genome shotgun (WGS) entry which is preliminary data.</text>
</comment>
<dbReference type="InterPro" id="IPR051916">
    <property type="entry name" value="GPI-anchor_lipid_remodeler"/>
</dbReference>
<evidence type="ECO:0000313" key="3">
    <source>
        <dbReference type="Proteomes" id="UP000054618"/>
    </source>
</evidence>
<keyword evidence="3" id="KW-1185">Reference proteome</keyword>
<sequence>MATSGKTFSIITYNIHKGFGAGRLRFLLPQMRMALSGLSPDFVFLQEVQGLHIRREKRIGKWPDRPQFEYIAEKEWPHFLYAKNAVYQSGHHGNAILSKYSFEAFENLNLSSRNRASRSILHSQIKIGEGSEQKNLHLLCVHLGLFKRERAFQCRALMQRISESIPEDEPLIMAGDFNDWRLHLSKPLAEELQIYEAFLTLKGEPARSFPAIKPTLCVDRIYYRGLKPLEALCLHGKPWRTLSDHLPLCAWFEI</sequence>
<dbReference type="AlphaFoldDB" id="A0A0W0XRZ7"/>
<dbReference type="Proteomes" id="UP000054618">
    <property type="component" value="Unassembled WGS sequence"/>
</dbReference>
<dbReference type="RefSeq" id="WP_058508418.1">
    <property type="nucleotide sequence ID" value="NZ_CAAAIK010000026.1"/>
</dbReference>
<evidence type="ECO:0000259" key="1">
    <source>
        <dbReference type="Pfam" id="PF03372"/>
    </source>
</evidence>
<dbReference type="GO" id="GO:0016020">
    <property type="term" value="C:membrane"/>
    <property type="evidence" value="ECO:0007669"/>
    <property type="project" value="GOC"/>
</dbReference>
<protein>
    <submittedName>
        <fullName evidence="2">Endonuclease/exonuclease/phosphatase family protein</fullName>
    </submittedName>
</protein>
<name>A0A0W0XRZ7_9GAMM</name>